<dbReference type="CDD" id="cd17557">
    <property type="entry name" value="REC_Rcp-like"/>
    <property type="match status" value="1"/>
</dbReference>
<dbReference type="RefSeq" id="WP_072793056.1">
    <property type="nucleotide sequence ID" value="NZ_FQWM01000004.1"/>
</dbReference>
<keyword evidence="1" id="KW-0597">Phosphoprotein</keyword>
<accession>A0A1M5RDF3</accession>
<dbReference type="PANTHER" id="PTHR44520:SF2">
    <property type="entry name" value="RESPONSE REGULATOR RCP1"/>
    <property type="match status" value="1"/>
</dbReference>
<dbReference type="EMBL" id="FQWM01000004">
    <property type="protein sequence ID" value="SHH24311.1"/>
    <property type="molecule type" value="Genomic_DNA"/>
</dbReference>
<evidence type="ECO:0000256" key="1">
    <source>
        <dbReference type="PROSITE-ProRule" id="PRU00169"/>
    </source>
</evidence>
<protein>
    <submittedName>
        <fullName evidence="3">Response regulator receiver protein</fullName>
    </submittedName>
</protein>
<dbReference type="InterPro" id="IPR052893">
    <property type="entry name" value="TCS_response_regulator"/>
</dbReference>
<dbReference type="Gene3D" id="3.40.50.2300">
    <property type="match status" value="1"/>
</dbReference>
<name>A0A1M5RDF3_9RHOB</name>
<dbReference type="Pfam" id="PF00072">
    <property type="entry name" value="Response_reg"/>
    <property type="match status" value="1"/>
</dbReference>
<proteinExistence type="predicted"/>
<sequence length="158" mass="17790">MPDQMNILLVEDNAIDAMFVTRAMEKVRSNGQIVHAKDGQEALEMLTHQNEETHLPQPFFILLDINMPRMNGHEFLQVMRGVDGISDNVVFMFTTSDNPQDISKAYKNRANGYIVKPEDLNGLKNVLSVLQDYWHLCEAPDGAVSDLKERCSAVQAKG</sequence>
<reference evidence="4" key="1">
    <citation type="submission" date="2016-11" db="EMBL/GenBank/DDBJ databases">
        <authorList>
            <person name="Varghese N."/>
            <person name="Submissions S."/>
        </authorList>
    </citation>
    <scope>NUCLEOTIDE SEQUENCE [LARGE SCALE GENOMIC DNA]</scope>
    <source>
        <strain evidence="4">DSM 28223</strain>
    </source>
</reference>
<dbReference type="Proteomes" id="UP000184211">
    <property type="component" value="Unassembled WGS sequence"/>
</dbReference>
<dbReference type="SMART" id="SM00448">
    <property type="entry name" value="REC"/>
    <property type="match status" value="1"/>
</dbReference>
<organism evidence="3 4">
    <name type="scientific">Cognatishimia maritima</name>
    <dbReference type="NCBI Taxonomy" id="870908"/>
    <lineage>
        <taxon>Bacteria</taxon>
        <taxon>Pseudomonadati</taxon>
        <taxon>Pseudomonadota</taxon>
        <taxon>Alphaproteobacteria</taxon>
        <taxon>Rhodobacterales</taxon>
        <taxon>Paracoccaceae</taxon>
        <taxon>Cognatishimia</taxon>
    </lineage>
</organism>
<evidence type="ECO:0000259" key="2">
    <source>
        <dbReference type="PROSITE" id="PS50110"/>
    </source>
</evidence>
<dbReference type="AlphaFoldDB" id="A0A1M5RDF3"/>
<dbReference type="InterPro" id="IPR001789">
    <property type="entry name" value="Sig_transdc_resp-reg_receiver"/>
</dbReference>
<dbReference type="SUPFAM" id="SSF52172">
    <property type="entry name" value="CheY-like"/>
    <property type="match status" value="1"/>
</dbReference>
<dbReference type="PROSITE" id="PS50110">
    <property type="entry name" value="RESPONSE_REGULATORY"/>
    <property type="match status" value="1"/>
</dbReference>
<dbReference type="GO" id="GO:0000160">
    <property type="term" value="P:phosphorelay signal transduction system"/>
    <property type="evidence" value="ECO:0007669"/>
    <property type="project" value="InterPro"/>
</dbReference>
<gene>
    <name evidence="3" type="ORF">SAMN04488044_2166</name>
</gene>
<dbReference type="InterPro" id="IPR011006">
    <property type="entry name" value="CheY-like_superfamily"/>
</dbReference>
<evidence type="ECO:0000313" key="4">
    <source>
        <dbReference type="Proteomes" id="UP000184211"/>
    </source>
</evidence>
<dbReference type="STRING" id="870908.SAMN04488044_2166"/>
<evidence type="ECO:0000313" key="3">
    <source>
        <dbReference type="EMBL" id="SHH24311.1"/>
    </source>
</evidence>
<keyword evidence="4" id="KW-1185">Reference proteome</keyword>
<feature type="modified residue" description="4-aspartylphosphate" evidence="1">
    <location>
        <position position="64"/>
    </location>
</feature>
<dbReference type="PANTHER" id="PTHR44520">
    <property type="entry name" value="RESPONSE REGULATOR RCP1-RELATED"/>
    <property type="match status" value="1"/>
</dbReference>
<feature type="domain" description="Response regulatory" evidence="2">
    <location>
        <begin position="6"/>
        <end position="131"/>
    </location>
</feature>